<protein>
    <submittedName>
        <fullName evidence="1">Uncharacterized protein</fullName>
    </submittedName>
</protein>
<organism evidence="1 2">
    <name type="scientific">Macroventuria anomochaeta</name>
    <dbReference type="NCBI Taxonomy" id="301207"/>
    <lineage>
        <taxon>Eukaryota</taxon>
        <taxon>Fungi</taxon>
        <taxon>Dikarya</taxon>
        <taxon>Ascomycota</taxon>
        <taxon>Pezizomycotina</taxon>
        <taxon>Dothideomycetes</taxon>
        <taxon>Pleosporomycetidae</taxon>
        <taxon>Pleosporales</taxon>
        <taxon>Pleosporineae</taxon>
        <taxon>Didymellaceae</taxon>
        <taxon>Macroventuria</taxon>
    </lineage>
</organism>
<keyword evidence="2" id="KW-1185">Reference proteome</keyword>
<sequence length="158" mass="16930">MKGVNTWFPIEKRSSPSPDLHTPTCPTSNNTTYSTSDGTFYRLFCSIHSISANHPTTDTIRTTQAASYAEYMEKCSAEPGCLSVDYVARTGTDHTLNTCTLFRTGGGDTPTTSCGTKMVDMAYAIDPPEEEVPDTAAVACSKECPYANGQIVGPSSYG</sequence>
<proteinExistence type="predicted"/>
<accession>A0ACB6RW76</accession>
<dbReference type="Proteomes" id="UP000799754">
    <property type="component" value="Unassembled WGS sequence"/>
</dbReference>
<comment type="caution">
    <text evidence="1">The sequence shown here is derived from an EMBL/GenBank/DDBJ whole genome shotgun (WGS) entry which is preliminary data.</text>
</comment>
<gene>
    <name evidence="1" type="ORF">BU25DRAFT_460617</name>
</gene>
<evidence type="ECO:0000313" key="1">
    <source>
        <dbReference type="EMBL" id="KAF2625147.1"/>
    </source>
</evidence>
<name>A0ACB6RW76_9PLEO</name>
<dbReference type="EMBL" id="MU006727">
    <property type="protein sequence ID" value="KAF2625147.1"/>
    <property type="molecule type" value="Genomic_DNA"/>
</dbReference>
<reference evidence="1" key="1">
    <citation type="journal article" date="2020" name="Stud. Mycol.">
        <title>101 Dothideomycetes genomes: a test case for predicting lifestyles and emergence of pathogens.</title>
        <authorList>
            <person name="Haridas S."/>
            <person name="Albert R."/>
            <person name="Binder M."/>
            <person name="Bloem J."/>
            <person name="Labutti K."/>
            <person name="Salamov A."/>
            <person name="Andreopoulos B."/>
            <person name="Baker S."/>
            <person name="Barry K."/>
            <person name="Bills G."/>
            <person name="Bluhm B."/>
            <person name="Cannon C."/>
            <person name="Castanera R."/>
            <person name="Culley D."/>
            <person name="Daum C."/>
            <person name="Ezra D."/>
            <person name="Gonzalez J."/>
            <person name="Henrissat B."/>
            <person name="Kuo A."/>
            <person name="Liang C."/>
            <person name="Lipzen A."/>
            <person name="Lutzoni F."/>
            <person name="Magnuson J."/>
            <person name="Mondo S."/>
            <person name="Nolan M."/>
            <person name="Ohm R."/>
            <person name="Pangilinan J."/>
            <person name="Park H.-J."/>
            <person name="Ramirez L."/>
            <person name="Alfaro M."/>
            <person name="Sun H."/>
            <person name="Tritt A."/>
            <person name="Yoshinaga Y."/>
            <person name="Zwiers L.-H."/>
            <person name="Turgeon B."/>
            <person name="Goodwin S."/>
            <person name="Spatafora J."/>
            <person name="Crous P."/>
            <person name="Grigoriev I."/>
        </authorList>
    </citation>
    <scope>NUCLEOTIDE SEQUENCE</scope>
    <source>
        <strain evidence="1">CBS 525.71</strain>
    </source>
</reference>
<evidence type="ECO:0000313" key="2">
    <source>
        <dbReference type="Proteomes" id="UP000799754"/>
    </source>
</evidence>